<dbReference type="AlphaFoldDB" id="A0A1I8BGU0"/>
<proteinExistence type="predicted"/>
<reference evidence="2" key="1">
    <citation type="submission" date="2016-11" db="UniProtKB">
        <authorList>
            <consortium name="WormBaseParasite"/>
        </authorList>
    </citation>
    <scope>IDENTIFICATION</scope>
</reference>
<name>A0A1I8BGU0_MELHA</name>
<accession>A0A1I8BGU0</accession>
<dbReference type="WBParaSite" id="MhA1_Contig2329.frz3.gene8">
    <property type="protein sequence ID" value="MhA1_Contig2329.frz3.gene8"/>
    <property type="gene ID" value="MhA1_Contig2329.frz3.gene8"/>
</dbReference>
<protein>
    <submittedName>
        <fullName evidence="2">DUF1033 family protein</fullName>
    </submittedName>
</protein>
<organism evidence="1 2">
    <name type="scientific">Meloidogyne hapla</name>
    <name type="common">Root-knot nematode worm</name>
    <dbReference type="NCBI Taxonomy" id="6305"/>
    <lineage>
        <taxon>Eukaryota</taxon>
        <taxon>Metazoa</taxon>
        <taxon>Ecdysozoa</taxon>
        <taxon>Nematoda</taxon>
        <taxon>Chromadorea</taxon>
        <taxon>Rhabditida</taxon>
        <taxon>Tylenchina</taxon>
        <taxon>Tylenchomorpha</taxon>
        <taxon>Tylenchoidea</taxon>
        <taxon>Meloidogynidae</taxon>
        <taxon>Meloidogyninae</taxon>
        <taxon>Meloidogyne</taxon>
    </lineage>
</organism>
<keyword evidence="1" id="KW-1185">Reference proteome</keyword>
<dbReference type="Proteomes" id="UP000095281">
    <property type="component" value="Unplaced"/>
</dbReference>
<evidence type="ECO:0000313" key="2">
    <source>
        <dbReference type="WBParaSite" id="MhA1_Contig2329.frz3.gene8"/>
    </source>
</evidence>
<sequence length="135" mass="16122">MDIEQIFASLKVVEEEPEIMEGAVKFCEHPLSLKSKDVEQKVVEGSAEFWDYAWEPIAKEANQIFKNWKRLDFSVFLGFLDYKYLFPMWCDQCRKKVFNMNQDELIKIDEGYTYKYKFSVCNDCAPIIEYVNSYY</sequence>
<evidence type="ECO:0000313" key="1">
    <source>
        <dbReference type="Proteomes" id="UP000095281"/>
    </source>
</evidence>